<evidence type="ECO:0000259" key="8">
    <source>
        <dbReference type="Pfam" id="PF08340"/>
    </source>
</evidence>
<dbReference type="EMBL" id="QGTS01000013">
    <property type="protein sequence ID" value="PWW05374.1"/>
    <property type="molecule type" value="Genomic_DNA"/>
</dbReference>
<dbReference type="NCBIfam" id="TIGR00255">
    <property type="entry name" value="YicC/YloC family endoribonuclease"/>
    <property type="match status" value="1"/>
</dbReference>
<evidence type="ECO:0000256" key="3">
    <source>
        <dbReference type="ARBA" id="ARBA00022759"/>
    </source>
</evidence>
<comment type="cofactor">
    <cofactor evidence="1">
        <name>a divalent metal cation</name>
        <dbReference type="ChEBI" id="CHEBI:60240"/>
    </cofactor>
</comment>
<dbReference type="OrthoDB" id="9771229at2"/>
<feature type="domain" description="Endoribonuclease YicC-like N-terminal" evidence="7">
    <location>
        <begin position="2"/>
        <end position="153"/>
    </location>
</feature>
<keyword evidence="10" id="KW-1185">Reference proteome</keyword>
<protein>
    <submittedName>
        <fullName evidence="9">Uncharacterized protein (TIGR00255 family)</fullName>
    </submittedName>
</protein>
<evidence type="ECO:0000256" key="5">
    <source>
        <dbReference type="ARBA" id="ARBA00035648"/>
    </source>
</evidence>
<keyword evidence="6" id="KW-0175">Coiled coil</keyword>
<evidence type="ECO:0000256" key="6">
    <source>
        <dbReference type="SAM" id="Coils"/>
    </source>
</evidence>
<evidence type="ECO:0000256" key="4">
    <source>
        <dbReference type="ARBA" id="ARBA00022801"/>
    </source>
</evidence>
<dbReference type="InterPro" id="IPR005229">
    <property type="entry name" value="YicC/YloC-like"/>
</dbReference>
<keyword evidence="4" id="KW-0378">Hydrolase</keyword>
<comment type="caution">
    <text evidence="9">The sequence shown here is derived from an EMBL/GenBank/DDBJ whole genome shotgun (WGS) entry which is preliminary data.</text>
</comment>
<dbReference type="Pfam" id="PF08340">
    <property type="entry name" value="YicC-like_C"/>
    <property type="match status" value="1"/>
</dbReference>
<dbReference type="PANTHER" id="PTHR30636">
    <property type="entry name" value="UPF0701 PROTEIN YICC"/>
    <property type="match status" value="1"/>
</dbReference>
<evidence type="ECO:0000313" key="9">
    <source>
        <dbReference type="EMBL" id="PWW05374.1"/>
    </source>
</evidence>
<keyword evidence="3" id="KW-0255">Endonuclease</keyword>
<proteinExistence type="inferred from homology"/>
<accession>A0A317PVC6</accession>
<dbReference type="PANTHER" id="PTHR30636:SF3">
    <property type="entry name" value="UPF0701 PROTEIN YICC"/>
    <property type="match status" value="1"/>
</dbReference>
<dbReference type="InterPro" id="IPR013527">
    <property type="entry name" value="YicC-like_N"/>
</dbReference>
<name>A0A317PVC6_9ENTR</name>
<evidence type="ECO:0000256" key="1">
    <source>
        <dbReference type="ARBA" id="ARBA00001968"/>
    </source>
</evidence>
<gene>
    <name evidence="9" type="ORF">DES37_11377</name>
</gene>
<sequence length="287" mass="33167">MIRSMTAYARREIKGNWGSASWELRSVNQRYLETYLRLPEQFRSLEPVVRERIRARLTRGKIECTLRFEPDSHAQSELILNEELAKQLVQAGNWVKMQSDEGEINPLDILRWPGVMSAKEQDLDAITSEIMGGLESALDDFIVARETEGLALKALIEQRLEGVSTEVSKVRAQMPDILKWQRERLVSKLDEASVQLENNRLEQELVLMAQRIDVAEELDRLDAHVKETYNILKKKEAVGRRLDFMMQEFNRESNTLASKSINAEVTNSAIELKVLIEQMREQIQNIE</sequence>
<feature type="coiled-coil region" evidence="6">
    <location>
        <begin position="182"/>
        <end position="218"/>
    </location>
</feature>
<dbReference type="InterPro" id="IPR013551">
    <property type="entry name" value="YicC-like_C"/>
</dbReference>
<dbReference type="GO" id="GO:0004521">
    <property type="term" value="F:RNA endonuclease activity"/>
    <property type="evidence" value="ECO:0007669"/>
    <property type="project" value="InterPro"/>
</dbReference>
<dbReference type="RefSeq" id="WP_110027396.1">
    <property type="nucleotide sequence ID" value="NZ_QGTS01000013.1"/>
</dbReference>
<organism evidence="9 10">
    <name type="scientific">Mangrovibacter plantisponsor</name>
    <dbReference type="NCBI Taxonomy" id="451513"/>
    <lineage>
        <taxon>Bacteria</taxon>
        <taxon>Pseudomonadati</taxon>
        <taxon>Pseudomonadota</taxon>
        <taxon>Gammaproteobacteria</taxon>
        <taxon>Enterobacterales</taxon>
        <taxon>Enterobacteriaceae</taxon>
        <taxon>Mangrovibacter</taxon>
    </lineage>
</organism>
<dbReference type="Proteomes" id="UP000246744">
    <property type="component" value="Unassembled WGS sequence"/>
</dbReference>
<evidence type="ECO:0000313" key="10">
    <source>
        <dbReference type="Proteomes" id="UP000246744"/>
    </source>
</evidence>
<evidence type="ECO:0000256" key="2">
    <source>
        <dbReference type="ARBA" id="ARBA00022722"/>
    </source>
</evidence>
<keyword evidence="2" id="KW-0540">Nuclease</keyword>
<reference evidence="9 10" key="1">
    <citation type="submission" date="2018-05" db="EMBL/GenBank/DDBJ databases">
        <title>Genomic Encyclopedia of Type Strains, Phase IV (KMG-IV): sequencing the most valuable type-strain genomes for metagenomic binning, comparative biology and taxonomic classification.</title>
        <authorList>
            <person name="Goeker M."/>
        </authorList>
    </citation>
    <scope>NUCLEOTIDE SEQUENCE [LARGE SCALE GENOMIC DNA]</scope>
    <source>
        <strain evidence="9 10">DSM 19579</strain>
    </source>
</reference>
<comment type="similarity">
    <text evidence="5">Belongs to the YicC/YloC family.</text>
</comment>
<dbReference type="GO" id="GO:0016787">
    <property type="term" value="F:hydrolase activity"/>
    <property type="evidence" value="ECO:0007669"/>
    <property type="project" value="UniProtKB-KW"/>
</dbReference>
<evidence type="ECO:0000259" key="7">
    <source>
        <dbReference type="Pfam" id="PF03755"/>
    </source>
</evidence>
<feature type="domain" description="Endoribonuclease YicC-like C-terminal" evidence="8">
    <location>
        <begin position="171"/>
        <end position="287"/>
    </location>
</feature>
<dbReference type="Pfam" id="PF03755">
    <property type="entry name" value="YicC-like_N"/>
    <property type="match status" value="1"/>
</dbReference>
<dbReference type="AlphaFoldDB" id="A0A317PVC6"/>